<sequence>MTAVVWAGPGIELSIDSPGREATIRGQLGVRTVPELRAHLQRLLAAGEGDLILHLREAEVADATGLGVLVGLHQRARRQNRRLVIAEASERLERLMRITRLHLVLARVDTMHMGGAMPHLPPMPPLPPR</sequence>
<dbReference type="InterPro" id="IPR036513">
    <property type="entry name" value="STAS_dom_sf"/>
</dbReference>
<dbReference type="Pfam" id="PF01740">
    <property type="entry name" value="STAS"/>
    <property type="match status" value="1"/>
</dbReference>
<dbReference type="Gene3D" id="3.30.750.24">
    <property type="entry name" value="STAS domain"/>
    <property type="match status" value="1"/>
</dbReference>
<dbReference type="EMBL" id="CP041616">
    <property type="protein sequence ID" value="QDO89662.1"/>
    <property type="molecule type" value="Genomic_DNA"/>
</dbReference>
<evidence type="ECO:0000313" key="3">
    <source>
        <dbReference type="Proteomes" id="UP000315395"/>
    </source>
</evidence>
<dbReference type="InterPro" id="IPR002645">
    <property type="entry name" value="STAS_dom"/>
</dbReference>
<proteinExistence type="predicted"/>
<dbReference type="PROSITE" id="PS50801">
    <property type="entry name" value="STAS"/>
    <property type="match status" value="1"/>
</dbReference>
<dbReference type="Proteomes" id="UP000315395">
    <property type="component" value="Chromosome"/>
</dbReference>
<name>A0A516GDR5_9MICO</name>
<accession>A0A516GDR5</accession>
<gene>
    <name evidence="2" type="ORF">FNH13_16065</name>
</gene>
<dbReference type="CDD" id="cd07043">
    <property type="entry name" value="STAS_anti-anti-sigma_factors"/>
    <property type="match status" value="1"/>
</dbReference>
<keyword evidence="3" id="KW-1185">Reference proteome</keyword>
<dbReference type="AlphaFoldDB" id="A0A516GDR5"/>
<dbReference type="OrthoDB" id="3216074at2"/>
<evidence type="ECO:0000313" key="2">
    <source>
        <dbReference type="EMBL" id="QDO89662.1"/>
    </source>
</evidence>
<dbReference type="RefSeq" id="WP_143784384.1">
    <property type="nucleotide sequence ID" value="NZ_CP041616.1"/>
</dbReference>
<dbReference type="KEGG" id="orz:FNH13_16065"/>
<reference evidence="2 3" key="1">
    <citation type="submission" date="2019-07" db="EMBL/GenBank/DDBJ databases">
        <title>complete genome sequencing of Ornithinimicrobium sp. H23M54.</title>
        <authorList>
            <person name="Bae J.-W."/>
            <person name="Lee S.-Y."/>
        </authorList>
    </citation>
    <scope>NUCLEOTIDE SEQUENCE [LARGE SCALE GENOMIC DNA]</scope>
    <source>
        <strain evidence="2 3">H23M54</strain>
    </source>
</reference>
<dbReference type="SUPFAM" id="SSF52091">
    <property type="entry name" value="SpoIIaa-like"/>
    <property type="match status" value="1"/>
</dbReference>
<feature type="domain" description="STAS" evidence="1">
    <location>
        <begin position="24"/>
        <end position="101"/>
    </location>
</feature>
<evidence type="ECO:0000259" key="1">
    <source>
        <dbReference type="PROSITE" id="PS50801"/>
    </source>
</evidence>
<organism evidence="2 3">
    <name type="scientific">Ornithinimicrobium ciconiae</name>
    <dbReference type="NCBI Taxonomy" id="2594265"/>
    <lineage>
        <taxon>Bacteria</taxon>
        <taxon>Bacillati</taxon>
        <taxon>Actinomycetota</taxon>
        <taxon>Actinomycetes</taxon>
        <taxon>Micrococcales</taxon>
        <taxon>Ornithinimicrobiaceae</taxon>
        <taxon>Ornithinimicrobium</taxon>
    </lineage>
</organism>
<protein>
    <submittedName>
        <fullName evidence="2">STAS domain-containing protein</fullName>
    </submittedName>
</protein>